<dbReference type="EMBL" id="JAQJZL010000015">
    <property type="protein sequence ID" value="KAJ6026623.1"/>
    <property type="molecule type" value="Genomic_DNA"/>
</dbReference>
<evidence type="ECO:0000313" key="3">
    <source>
        <dbReference type="Proteomes" id="UP001219568"/>
    </source>
</evidence>
<name>A0AAD6N369_PENCN</name>
<dbReference type="Proteomes" id="UP001219568">
    <property type="component" value="Unassembled WGS sequence"/>
</dbReference>
<evidence type="ECO:0008006" key="4">
    <source>
        <dbReference type="Google" id="ProtNLM"/>
    </source>
</evidence>
<dbReference type="AlphaFoldDB" id="A0AAD6N369"/>
<dbReference type="InterPro" id="IPR032675">
    <property type="entry name" value="LRR_dom_sf"/>
</dbReference>
<keyword evidence="3" id="KW-1185">Reference proteome</keyword>
<gene>
    <name evidence="2" type="ORF">N7460_011440</name>
</gene>
<protein>
    <recommendedName>
        <fullName evidence="4">F-box domain-containing protein</fullName>
    </recommendedName>
</protein>
<reference evidence="2" key="2">
    <citation type="submission" date="2023-01" db="EMBL/GenBank/DDBJ databases">
        <authorList>
            <person name="Petersen C."/>
        </authorList>
    </citation>
    <scope>NUCLEOTIDE SEQUENCE</scope>
    <source>
        <strain evidence="2">IBT 15450</strain>
    </source>
</reference>
<dbReference type="SUPFAM" id="SSF52047">
    <property type="entry name" value="RNI-like"/>
    <property type="match status" value="1"/>
</dbReference>
<proteinExistence type="predicted"/>
<dbReference type="Gene3D" id="3.80.10.10">
    <property type="entry name" value="Ribonuclease Inhibitor"/>
    <property type="match status" value="1"/>
</dbReference>
<evidence type="ECO:0000256" key="1">
    <source>
        <dbReference type="SAM" id="MobiDB-lite"/>
    </source>
</evidence>
<feature type="compositionally biased region" description="Acidic residues" evidence="1">
    <location>
        <begin position="430"/>
        <end position="443"/>
    </location>
</feature>
<organism evidence="2 3">
    <name type="scientific">Penicillium canescens</name>
    <dbReference type="NCBI Taxonomy" id="5083"/>
    <lineage>
        <taxon>Eukaryota</taxon>
        <taxon>Fungi</taxon>
        <taxon>Dikarya</taxon>
        <taxon>Ascomycota</taxon>
        <taxon>Pezizomycotina</taxon>
        <taxon>Eurotiomycetes</taxon>
        <taxon>Eurotiomycetidae</taxon>
        <taxon>Eurotiales</taxon>
        <taxon>Aspergillaceae</taxon>
        <taxon>Penicillium</taxon>
    </lineage>
</organism>
<comment type="caution">
    <text evidence="2">The sequence shown here is derived from an EMBL/GenBank/DDBJ whole genome shotgun (WGS) entry which is preliminary data.</text>
</comment>
<reference evidence="2" key="1">
    <citation type="journal article" date="2023" name="IMA Fungus">
        <title>Comparative genomic study of the Penicillium genus elucidates a diverse pangenome and 15 lateral gene transfer events.</title>
        <authorList>
            <person name="Petersen C."/>
            <person name="Sorensen T."/>
            <person name="Nielsen M.R."/>
            <person name="Sondergaard T.E."/>
            <person name="Sorensen J.L."/>
            <person name="Fitzpatrick D.A."/>
            <person name="Frisvad J.C."/>
            <person name="Nielsen K.L."/>
        </authorList>
    </citation>
    <scope>NUCLEOTIDE SEQUENCE</scope>
    <source>
        <strain evidence="2">IBT 15450</strain>
    </source>
</reference>
<sequence length="472" mass="52459">MDWTTLPAEVFEIILTYLDLDTVKALRLTDRKLAEKCIGPWFLGSIQQPTFDVSPQNLRSLHALACNPAISKMVYSLTFLATSLDSSELEKNVESGKYIVRESHGPFVSATDVAYSPEELLNARSDLNWLKEQQELRSNESSSEMVELLQLALKGFGELDFIHLDGAVIMGRTQRGSAGHGEWHPLWMRASYVFSLVVTAIVKSGASVKKLNVYRSTPRCCVPSGHITTYASGLNPKQLGILSKGLESLKLSMSAEIQNELEIVESDEDEIGEYEEASRRTFGYSAGHLSFDDPRAVLVDETPGITSLLKSASALRELDLSFRQTLVDGSLDSYDRIIGSIADETYFPRLEKCALSGFLAKGDSILLFLQKHPDLRSLTLHECCLTAGSWTPVFSHLGQSMPRLENLSLGNLFGKHMPYPKYAPRRLNSNDEEHDEEEGEQEVDGMKSHRVGQAFKRVTCIVCTPEASITKN</sequence>
<accession>A0AAD6N369</accession>
<evidence type="ECO:0000313" key="2">
    <source>
        <dbReference type="EMBL" id="KAJ6026623.1"/>
    </source>
</evidence>
<feature type="region of interest" description="Disordered" evidence="1">
    <location>
        <begin position="423"/>
        <end position="448"/>
    </location>
</feature>